<comment type="subcellular location">
    <subcellularLocation>
        <location evidence="2">Spore coat</location>
    </subcellularLocation>
</comment>
<evidence type="ECO:0000256" key="2">
    <source>
        <dbReference type="ARBA" id="ARBA00024325"/>
    </source>
</evidence>
<dbReference type="PANTHER" id="PTHR39183:SF1">
    <property type="entry name" value="SPORE COAT PROTEIN F-LIKE PROTEIN YHCQ"/>
    <property type="match status" value="1"/>
</dbReference>
<name>A0A1N6NHI4_9BACI</name>
<gene>
    <name evidence="4" type="ORF">SAMN05443094_101157</name>
</gene>
<sequence>MKQSKEAATAFRSAVRASHKRMNKIAFLPHTKRATHFIQEAMTVTSPQFNHGAHELFDVHEVLSTTLGALNKMTLVRDHIQDPELLDILDRQHAFMLQEYNTTVDCFQSGQDPAVPTKSYMMKQNNTFTFGIEPKAPSKPMQQASEINDEVISGFMLGAAKSIATAKTSAALETTNPVVRRVIADSIPNCIEMAYETSIYQNKHRYYQVPQLPVADMQMILQSYASAPQAVTQ</sequence>
<comment type="similarity">
    <text evidence="3">Belongs to the CotF family.</text>
</comment>
<evidence type="ECO:0000256" key="3">
    <source>
        <dbReference type="ARBA" id="ARBA00024344"/>
    </source>
</evidence>
<dbReference type="Proteomes" id="UP000186385">
    <property type="component" value="Unassembled WGS sequence"/>
</dbReference>
<evidence type="ECO:0000313" key="4">
    <source>
        <dbReference type="EMBL" id="SIP91492.1"/>
    </source>
</evidence>
<keyword evidence="1" id="KW-0749">Sporulation</keyword>
<dbReference type="Pfam" id="PF07875">
    <property type="entry name" value="Coat_F"/>
    <property type="match status" value="1"/>
</dbReference>
<reference evidence="4 5" key="1">
    <citation type="submission" date="2017-01" db="EMBL/GenBank/DDBJ databases">
        <authorList>
            <person name="Mah S.A."/>
            <person name="Swanson W.J."/>
            <person name="Moy G.W."/>
            <person name="Vacquier V.D."/>
        </authorList>
    </citation>
    <scope>NUCLEOTIDE SEQUENCE [LARGE SCALE GENOMIC DNA]</scope>
    <source>
        <strain evidence="4 5">NIO-1016</strain>
    </source>
</reference>
<organism evidence="4 5">
    <name type="scientific">Domibacillus enclensis</name>
    <dbReference type="NCBI Taxonomy" id="1017273"/>
    <lineage>
        <taxon>Bacteria</taxon>
        <taxon>Bacillati</taxon>
        <taxon>Bacillota</taxon>
        <taxon>Bacilli</taxon>
        <taxon>Bacillales</taxon>
        <taxon>Bacillaceae</taxon>
        <taxon>Domibacillus</taxon>
    </lineage>
</organism>
<keyword evidence="4" id="KW-0946">Virion</keyword>
<proteinExistence type="inferred from homology"/>
<dbReference type="STRING" id="1017273.SAMN05443094_101157"/>
<dbReference type="EMBL" id="FTLX01000001">
    <property type="protein sequence ID" value="SIP91492.1"/>
    <property type="molecule type" value="Genomic_DNA"/>
</dbReference>
<keyword evidence="4" id="KW-0167">Capsid protein</keyword>
<accession>A0A1N6NHI4</accession>
<dbReference type="GO" id="GO:0030435">
    <property type="term" value="P:sporulation resulting in formation of a cellular spore"/>
    <property type="evidence" value="ECO:0007669"/>
    <property type="project" value="UniProtKB-KW"/>
</dbReference>
<dbReference type="PANTHER" id="PTHR39183">
    <property type="entry name" value="SPORE COAT PROTEIN F-LIKE PROTEIN YHCQ"/>
    <property type="match status" value="1"/>
</dbReference>
<evidence type="ECO:0000313" key="5">
    <source>
        <dbReference type="Proteomes" id="UP000186385"/>
    </source>
</evidence>
<dbReference type="Gene3D" id="1.20.1260.10">
    <property type="match status" value="1"/>
</dbReference>
<protein>
    <submittedName>
        <fullName evidence="4">Spore coat protein CotF</fullName>
    </submittedName>
</protein>
<dbReference type="AlphaFoldDB" id="A0A1N6NHI4"/>
<evidence type="ECO:0000256" key="1">
    <source>
        <dbReference type="ARBA" id="ARBA00022969"/>
    </source>
</evidence>
<dbReference type="InterPro" id="IPR012851">
    <property type="entry name" value="Spore_coat_CotF-like"/>
</dbReference>
<dbReference type="InterPro" id="IPR012347">
    <property type="entry name" value="Ferritin-like"/>
</dbReference>